<evidence type="ECO:0000256" key="1">
    <source>
        <dbReference type="ARBA" id="ARBA00000086"/>
    </source>
</evidence>
<dbReference type="PANTHER" id="PTHR43003:SF12">
    <property type="entry name" value="DNA-3-METHYLADENINE GLYCOSYLASE"/>
    <property type="match status" value="1"/>
</dbReference>
<dbReference type="InterPro" id="IPR037046">
    <property type="entry name" value="AlkA_N_sf"/>
</dbReference>
<evidence type="ECO:0000256" key="2">
    <source>
        <dbReference type="ARBA" id="ARBA00010817"/>
    </source>
</evidence>
<dbReference type="OrthoDB" id="9785929at2"/>
<proteinExistence type="inferred from homology"/>
<keyword evidence="6" id="KW-0234">DNA repair</keyword>
<gene>
    <name evidence="8" type="ORF">C7459_1118</name>
</gene>
<feature type="domain" description="HhH-GPD" evidence="7">
    <location>
        <begin position="138"/>
        <end position="303"/>
    </location>
</feature>
<keyword evidence="4" id="KW-0227">DNA damage</keyword>
<evidence type="ECO:0000313" key="9">
    <source>
        <dbReference type="Proteomes" id="UP000245634"/>
    </source>
</evidence>
<dbReference type="SMART" id="SM00478">
    <property type="entry name" value="ENDO3c"/>
    <property type="match status" value="1"/>
</dbReference>
<dbReference type="GO" id="GO:0005737">
    <property type="term" value="C:cytoplasm"/>
    <property type="evidence" value="ECO:0007669"/>
    <property type="project" value="TreeGrafter"/>
</dbReference>
<dbReference type="GO" id="GO:0032131">
    <property type="term" value="F:alkylated DNA binding"/>
    <property type="evidence" value="ECO:0007669"/>
    <property type="project" value="TreeGrafter"/>
</dbReference>
<protein>
    <recommendedName>
        <fullName evidence="3">DNA-3-methyladenine glycosylase II</fullName>
        <ecNumber evidence="3">3.2.2.21</ecNumber>
    </recommendedName>
</protein>
<evidence type="ECO:0000313" key="8">
    <source>
        <dbReference type="EMBL" id="PWK11215.1"/>
    </source>
</evidence>
<evidence type="ECO:0000259" key="7">
    <source>
        <dbReference type="SMART" id="SM00478"/>
    </source>
</evidence>
<dbReference type="Gene3D" id="1.10.1670.10">
    <property type="entry name" value="Helix-hairpin-Helix base-excision DNA repair enzymes (C-terminal)"/>
    <property type="match status" value="1"/>
</dbReference>
<comment type="caution">
    <text evidence="8">The sequence shown here is derived from an EMBL/GenBank/DDBJ whole genome shotgun (WGS) entry which is preliminary data.</text>
</comment>
<comment type="similarity">
    <text evidence="2">Belongs to the alkylbase DNA glycosidase AlkA family.</text>
</comment>
<dbReference type="SUPFAM" id="SSF48150">
    <property type="entry name" value="DNA-glycosylase"/>
    <property type="match status" value="1"/>
</dbReference>
<dbReference type="PANTHER" id="PTHR43003">
    <property type="entry name" value="DNA-3-METHYLADENINE GLYCOSYLASE"/>
    <property type="match status" value="1"/>
</dbReference>
<dbReference type="InterPro" id="IPR011257">
    <property type="entry name" value="DNA_glycosylase"/>
</dbReference>
<dbReference type="RefSeq" id="WP_109689781.1">
    <property type="nucleotide sequence ID" value="NZ_QGGL01000011.1"/>
</dbReference>
<dbReference type="GO" id="GO:0006289">
    <property type="term" value="P:nucleotide-excision repair"/>
    <property type="evidence" value="ECO:0007669"/>
    <property type="project" value="InterPro"/>
</dbReference>
<dbReference type="AlphaFoldDB" id="A0A316D6Q8"/>
<dbReference type="Gene3D" id="1.10.340.30">
    <property type="entry name" value="Hypothetical protein, domain 2"/>
    <property type="match status" value="1"/>
</dbReference>
<reference evidence="8 9" key="1">
    <citation type="submission" date="2018-05" db="EMBL/GenBank/DDBJ databases">
        <title>Genomic Encyclopedia of Type Strains, Phase IV (KMG-IV): sequencing the most valuable type-strain genomes for metagenomic binning, comparative biology and taxonomic classification.</title>
        <authorList>
            <person name="Goeker M."/>
        </authorList>
    </citation>
    <scope>NUCLEOTIDE SEQUENCE [LARGE SCALE GENOMIC DNA]</scope>
    <source>
        <strain evidence="8 9">DSM 18773</strain>
    </source>
</reference>
<dbReference type="EMBL" id="QGGL01000011">
    <property type="protein sequence ID" value="PWK11215.1"/>
    <property type="molecule type" value="Genomic_DNA"/>
</dbReference>
<dbReference type="EC" id="3.2.2.21" evidence="3"/>
<dbReference type="Gene3D" id="3.30.310.20">
    <property type="entry name" value="DNA-3-methyladenine glycosylase AlkA, N-terminal domain"/>
    <property type="match status" value="1"/>
</dbReference>
<dbReference type="Pfam" id="PF07934">
    <property type="entry name" value="OGG_N"/>
    <property type="match status" value="1"/>
</dbReference>
<dbReference type="GO" id="GO:0008534">
    <property type="term" value="F:oxidized purine nucleobase lesion DNA N-glycosylase activity"/>
    <property type="evidence" value="ECO:0007669"/>
    <property type="project" value="InterPro"/>
</dbReference>
<dbReference type="InterPro" id="IPR012904">
    <property type="entry name" value="OGG_N"/>
</dbReference>
<dbReference type="Proteomes" id="UP000245634">
    <property type="component" value="Unassembled WGS sequence"/>
</dbReference>
<dbReference type="InterPro" id="IPR003265">
    <property type="entry name" value="HhH-GPD_domain"/>
</dbReference>
<dbReference type="PROSITE" id="PS00516">
    <property type="entry name" value="ALKYLBASE_DNA_GLYCOS"/>
    <property type="match status" value="1"/>
</dbReference>
<keyword evidence="5" id="KW-0378">Hydrolase</keyword>
<evidence type="ECO:0000256" key="6">
    <source>
        <dbReference type="ARBA" id="ARBA00023204"/>
    </source>
</evidence>
<dbReference type="Pfam" id="PF00730">
    <property type="entry name" value="HhH-GPD"/>
    <property type="match status" value="1"/>
</dbReference>
<dbReference type="GO" id="GO:0043916">
    <property type="term" value="F:DNA-7-methylguanine glycosylase activity"/>
    <property type="evidence" value="ECO:0007669"/>
    <property type="project" value="TreeGrafter"/>
</dbReference>
<dbReference type="GO" id="GO:0006285">
    <property type="term" value="P:base-excision repair, AP site formation"/>
    <property type="evidence" value="ECO:0007669"/>
    <property type="project" value="TreeGrafter"/>
</dbReference>
<comment type="catalytic activity">
    <reaction evidence="1">
        <text>Hydrolysis of alkylated DNA, releasing 3-methyladenine, 3-methylguanine, 7-methylguanine and 7-methyladenine.</text>
        <dbReference type="EC" id="3.2.2.21"/>
    </reaction>
</comment>
<organism evidence="8 9">
    <name type="scientific">Tumebacillus permanentifrigoris</name>
    <dbReference type="NCBI Taxonomy" id="378543"/>
    <lineage>
        <taxon>Bacteria</taxon>
        <taxon>Bacillati</taxon>
        <taxon>Bacillota</taxon>
        <taxon>Bacilli</taxon>
        <taxon>Bacillales</taxon>
        <taxon>Alicyclobacillaceae</taxon>
        <taxon>Tumebacillus</taxon>
    </lineage>
</organism>
<accession>A0A316D6Q8</accession>
<evidence type="ECO:0000256" key="3">
    <source>
        <dbReference type="ARBA" id="ARBA00012000"/>
    </source>
</evidence>
<sequence>MSEPTPHCIRFQTPAEFHYDEILCYLSRSLEELLYTVEDSKVYRLLCLQGSYLAIRIESPTPDSLEVHIEGSDTPPTESQLQEAARYVWDWFDLGRDLRPFYQMAAQDPVLHRVVSQHYGLRVVGEPHLFEAICWAIIGQQISLKIAYAMKRRLVETFGQAVTYNGRTYWTFPTPAVVAKLTVDDLFPLKFTQKKCEYLIDIAKRVCSGTLTKQKLLEMNNLSSVVKELTAIRGIGNWTANYVVMRCLRYPDAFPIEDVALQNAVKQQLGLDRKPTLDELRERALSWRGWEAYATFYLWRSLQGA</sequence>
<dbReference type="GO" id="GO:0032993">
    <property type="term" value="C:protein-DNA complex"/>
    <property type="evidence" value="ECO:0007669"/>
    <property type="project" value="TreeGrafter"/>
</dbReference>
<evidence type="ECO:0000256" key="5">
    <source>
        <dbReference type="ARBA" id="ARBA00022801"/>
    </source>
</evidence>
<dbReference type="GO" id="GO:0008725">
    <property type="term" value="F:DNA-3-methyladenine glycosylase activity"/>
    <property type="evidence" value="ECO:0007669"/>
    <property type="project" value="TreeGrafter"/>
</dbReference>
<dbReference type="CDD" id="cd00056">
    <property type="entry name" value="ENDO3c"/>
    <property type="match status" value="1"/>
</dbReference>
<dbReference type="GO" id="GO:0006307">
    <property type="term" value="P:DNA alkylation repair"/>
    <property type="evidence" value="ECO:0007669"/>
    <property type="project" value="TreeGrafter"/>
</dbReference>
<dbReference type="InterPro" id="IPR051912">
    <property type="entry name" value="Alkylbase_DNA_Glycosylase/TA"/>
</dbReference>
<dbReference type="InterPro" id="IPR000035">
    <property type="entry name" value="Alkylbase_DNA_glycsylse_CS"/>
</dbReference>
<dbReference type="FunFam" id="1.10.340.30:FF:000004">
    <property type="entry name" value="DNA-3-methyladenine glycosylase II"/>
    <property type="match status" value="1"/>
</dbReference>
<name>A0A316D6Q8_9BACL</name>
<dbReference type="InterPro" id="IPR023170">
    <property type="entry name" value="HhH_base_excis_C"/>
</dbReference>
<keyword evidence="9" id="KW-1185">Reference proteome</keyword>
<evidence type="ECO:0000256" key="4">
    <source>
        <dbReference type="ARBA" id="ARBA00022763"/>
    </source>
</evidence>